<feature type="compositionally biased region" description="Basic residues" evidence="1">
    <location>
        <begin position="211"/>
        <end position="222"/>
    </location>
</feature>
<dbReference type="AlphaFoldDB" id="A0A1Y2EVM8"/>
<dbReference type="InParanoid" id="A0A1Y2EVM8"/>
<feature type="compositionally biased region" description="Polar residues" evidence="1">
    <location>
        <begin position="301"/>
        <end position="310"/>
    </location>
</feature>
<reference evidence="3 4" key="1">
    <citation type="submission" date="2016-07" db="EMBL/GenBank/DDBJ databases">
        <title>Pervasive Adenine N6-methylation of Active Genes in Fungi.</title>
        <authorList>
            <consortium name="DOE Joint Genome Institute"/>
            <person name="Mondo S.J."/>
            <person name="Dannebaum R.O."/>
            <person name="Kuo R.C."/>
            <person name="Labutti K."/>
            <person name="Haridas S."/>
            <person name="Kuo A."/>
            <person name="Salamov A."/>
            <person name="Ahrendt S.R."/>
            <person name="Lipzen A."/>
            <person name="Sullivan W."/>
            <person name="Andreopoulos W.B."/>
            <person name="Clum A."/>
            <person name="Lindquist E."/>
            <person name="Daum C."/>
            <person name="Ramamoorthy G.K."/>
            <person name="Gryganskyi A."/>
            <person name="Culley D."/>
            <person name="Magnuson J.K."/>
            <person name="James T.Y."/>
            <person name="O'Malley M.A."/>
            <person name="Stajich J.E."/>
            <person name="Spatafora J.W."/>
            <person name="Visel A."/>
            <person name="Grigoriev I.V."/>
        </authorList>
    </citation>
    <scope>NUCLEOTIDE SEQUENCE [LARGE SCALE GENOMIC DNA]</scope>
    <source>
        <strain evidence="3 4">62-1032</strain>
    </source>
</reference>
<comment type="caution">
    <text evidence="3">The sequence shown here is derived from an EMBL/GenBank/DDBJ whole genome shotgun (WGS) entry which is preliminary data.</text>
</comment>
<feature type="compositionally biased region" description="Basic and acidic residues" evidence="1">
    <location>
        <begin position="252"/>
        <end position="271"/>
    </location>
</feature>
<dbReference type="Proteomes" id="UP000193467">
    <property type="component" value="Unassembled WGS sequence"/>
</dbReference>
<name>A0A1Y2EVM8_9BASI</name>
<sequence>MPTHFLISPQIWAREKGPGSSRLLKNIKAANEANKTEDDPDNDRCWILQPDWLFKSIESKEMLAEHEYDYEKLEGAARTHNRKVAELERKGNGGKSKYAPGQRRKIKLEQQRAADLAREEAAMRQEEQERQAQIAEAKQQLDAQMKPMSAGSSGVVGAQGGSGVKAAPTPSTQDLRTAAEAAIKRLSQSQEAAKKASQDDNEPDIFDSVKSKKVTGQHKSSPKKSGSSSGTRPPNLAPQGSSSSSGTKGGIKRGELSAESRNSRRGEHRADLVASLRLSLPSQTTTAAVRPTTLLAKRSSSRTSPPNLCTPSLRLLFSPRPPPSPSFGVRRLPPAFLAFSDRPYPST</sequence>
<evidence type="ECO:0000313" key="3">
    <source>
        <dbReference type="EMBL" id="ORY75643.1"/>
    </source>
</evidence>
<proteinExistence type="predicted"/>
<dbReference type="OrthoDB" id="2526852at2759"/>
<dbReference type="EMBL" id="MCGR01000037">
    <property type="protein sequence ID" value="ORY75643.1"/>
    <property type="molecule type" value="Genomic_DNA"/>
</dbReference>
<protein>
    <recommendedName>
        <fullName evidence="2">BRCT domain-containing protein</fullName>
    </recommendedName>
</protein>
<dbReference type="InterPro" id="IPR001357">
    <property type="entry name" value="BRCT_dom"/>
</dbReference>
<keyword evidence="4" id="KW-1185">Reference proteome</keyword>
<feature type="domain" description="BRCT" evidence="2">
    <location>
        <begin position="47"/>
        <end position="70"/>
    </location>
</feature>
<feature type="compositionally biased region" description="Low complexity" evidence="1">
    <location>
        <begin position="131"/>
        <end position="140"/>
    </location>
</feature>
<evidence type="ECO:0000259" key="2">
    <source>
        <dbReference type="PROSITE" id="PS50172"/>
    </source>
</evidence>
<feature type="region of interest" description="Disordered" evidence="1">
    <location>
        <begin position="85"/>
        <end position="276"/>
    </location>
</feature>
<evidence type="ECO:0000313" key="4">
    <source>
        <dbReference type="Proteomes" id="UP000193467"/>
    </source>
</evidence>
<feature type="region of interest" description="Disordered" evidence="1">
    <location>
        <begin position="295"/>
        <end position="316"/>
    </location>
</feature>
<dbReference type="PROSITE" id="PS50172">
    <property type="entry name" value="BRCT"/>
    <property type="match status" value="1"/>
</dbReference>
<evidence type="ECO:0000256" key="1">
    <source>
        <dbReference type="SAM" id="MobiDB-lite"/>
    </source>
</evidence>
<organism evidence="3 4">
    <name type="scientific">Leucosporidium creatinivorum</name>
    <dbReference type="NCBI Taxonomy" id="106004"/>
    <lineage>
        <taxon>Eukaryota</taxon>
        <taxon>Fungi</taxon>
        <taxon>Dikarya</taxon>
        <taxon>Basidiomycota</taxon>
        <taxon>Pucciniomycotina</taxon>
        <taxon>Microbotryomycetes</taxon>
        <taxon>Leucosporidiales</taxon>
        <taxon>Leucosporidium</taxon>
    </lineage>
</organism>
<accession>A0A1Y2EVM8</accession>
<gene>
    <name evidence="3" type="ORF">BCR35DRAFT_126180</name>
</gene>
<feature type="compositionally biased region" description="Basic and acidic residues" evidence="1">
    <location>
        <begin position="107"/>
        <end position="130"/>
    </location>
</feature>